<dbReference type="EMBL" id="FRBH01000005">
    <property type="protein sequence ID" value="SHL02494.1"/>
    <property type="molecule type" value="Genomic_DNA"/>
</dbReference>
<dbReference type="EMBL" id="BMFL01000011">
    <property type="protein sequence ID" value="GGF00167.1"/>
    <property type="molecule type" value="Genomic_DNA"/>
</dbReference>
<organism evidence="2 3">
    <name type="scientific">Chishuiella changwenlii</name>
    <dbReference type="NCBI Taxonomy" id="1434701"/>
    <lineage>
        <taxon>Bacteria</taxon>
        <taxon>Pseudomonadati</taxon>
        <taxon>Bacteroidota</taxon>
        <taxon>Flavobacteriia</taxon>
        <taxon>Flavobacteriales</taxon>
        <taxon>Weeksellaceae</taxon>
        <taxon>Chishuiella</taxon>
    </lineage>
</organism>
<gene>
    <name evidence="1" type="ORF">GCM10010984_17160</name>
    <name evidence="2" type="ORF">SAMN05443634_105162</name>
</gene>
<evidence type="ECO:0000313" key="1">
    <source>
        <dbReference type="EMBL" id="GGF00167.1"/>
    </source>
</evidence>
<dbReference type="Proteomes" id="UP000650994">
    <property type="component" value="Unassembled WGS sequence"/>
</dbReference>
<accession>A0A1M6X986</accession>
<reference evidence="1" key="5">
    <citation type="submission" date="2024-05" db="EMBL/GenBank/DDBJ databases">
        <authorList>
            <person name="Sun Q."/>
            <person name="Zhou Y."/>
        </authorList>
    </citation>
    <scope>NUCLEOTIDE SEQUENCE</scope>
    <source>
        <strain evidence="1">CGMCC 1.12707</strain>
    </source>
</reference>
<dbReference type="STRING" id="1434701.SAMN05443634_105162"/>
<dbReference type="AlphaFoldDB" id="A0A1M6X986"/>
<reference evidence="1" key="1">
    <citation type="journal article" date="2014" name="Int. J. Syst. Evol. Microbiol.">
        <title>Complete genome of a new Firmicutes species belonging to the dominant human colonic microbiota ('Ruminococcus bicirculans') reveals two chromosomes and a selective capacity to utilize plant glucans.</title>
        <authorList>
            <consortium name="NISC Comparative Sequencing Program"/>
            <person name="Wegmann U."/>
            <person name="Louis P."/>
            <person name="Goesmann A."/>
            <person name="Henrissat B."/>
            <person name="Duncan S.H."/>
            <person name="Flint H.J."/>
        </authorList>
    </citation>
    <scope>NUCLEOTIDE SEQUENCE</scope>
    <source>
        <strain evidence="1">CGMCC 1.12707</strain>
    </source>
</reference>
<dbReference type="RefSeq" id="WP_072931203.1">
    <property type="nucleotide sequence ID" value="NZ_BMFL01000011.1"/>
</dbReference>
<evidence type="ECO:0000313" key="4">
    <source>
        <dbReference type="Proteomes" id="UP000650994"/>
    </source>
</evidence>
<evidence type="ECO:0000313" key="2">
    <source>
        <dbReference type="EMBL" id="SHL02494.1"/>
    </source>
</evidence>
<protein>
    <submittedName>
        <fullName evidence="2">Uncharacterized protein</fullName>
    </submittedName>
</protein>
<reference evidence="4" key="4">
    <citation type="journal article" date="2019" name="Int. J. Syst. Evol. Microbiol.">
        <title>The Global Catalogue of Microorganisms (GCM) 10K type strain sequencing project: providing services to taxonomists for standard genome sequencing and annotation.</title>
        <authorList>
            <consortium name="The Broad Institute Genomics Platform"/>
            <consortium name="The Broad Institute Genome Sequencing Center for Infectious Disease"/>
            <person name="Wu L."/>
            <person name="Ma J."/>
        </authorList>
    </citation>
    <scope>NUCLEOTIDE SEQUENCE [LARGE SCALE GENOMIC DNA]</scope>
    <source>
        <strain evidence="4">CGMCC 1.12707</strain>
    </source>
</reference>
<dbReference type="Proteomes" id="UP000184120">
    <property type="component" value="Unassembled WGS sequence"/>
</dbReference>
<reference evidence="3" key="2">
    <citation type="submission" date="2016-11" db="EMBL/GenBank/DDBJ databases">
        <authorList>
            <person name="Varghese N."/>
            <person name="Submissions S."/>
        </authorList>
    </citation>
    <scope>NUCLEOTIDE SEQUENCE [LARGE SCALE GENOMIC DNA]</scope>
    <source>
        <strain evidence="3">DSM 27989</strain>
    </source>
</reference>
<name>A0A1M6X986_9FLAO</name>
<evidence type="ECO:0000313" key="3">
    <source>
        <dbReference type="Proteomes" id="UP000184120"/>
    </source>
</evidence>
<reference evidence="2" key="3">
    <citation type="submission" date="2016-11" db="EMBL/GenBank/DDBJ databases">
        <authorList>
            <person name="Jaros S."/>
            <person name="Januszkiewicz K."/>
            <person name="Wedrychowicz H."/>
        </authorList>
    </citation>
    <scope>NUCLEOTIDE SEQUENCE [LARGE SCALE GENOMIC DNA]</scope>
    <source>
        <strain evidence="2">DSM 27989</strain>
    </source>
</reference>
<proteinExistence type="predicted"/>
<keyword evidence="4" id="KW-1185">Reference proteome</keyword>
<sequence>MVKVSITKTLVEKNPQLAELLAEKNIAVGSKIEQSELDELYKILETTELIELTQEHFDAQPGLAAKGLEVGQIVRLNKKVEEQDVNNDTLSKPSYVVISRFVDKHNKSKIFEVGEVVPVEFEEERLTDLLERKLIKLA</sequence>